<dbReference type="STRING" id="1121863.GCA_000621185_01021"/>
<proteinExistence type="predicted"/>
<keyword evidence="3" id="KW-1185">Reference proteome</keyword>
<evidence type="ECO:0000256" key="1">
    <source>
        <dbReference type="SAM" id="Phobius"/>
    </source>
</evidence>
<keyword evidence="1" id="KW-1133">Transmembrane helix</keyword>
<evidence type="ECO:0000313" key="3">
    <source>
        <dbReference type="Proteomes" id="UP000037315"/>
    </source>
</evidence>
<dbReference type="PATRIC" id="fig|1656095.3.peg.1865"/>
<protein>
    <submittedName>
        <fullName evidence="2">Membrane protein</fullName>
    </submittedName>
</protein>
<feature type="transmembrane region" description="Helical" evidence="1">
    <location>
        <begin position="75"/>
        <end position="102"/>
    </location>
</feature>
<dbReference type="AlphaFoldDB" id="A0A0J8VI23"/>
<keyword evidence="1" id="KW-0472">Membrane</keyword>
<organism evidence="2 3">
    <name type="scientific">Franconibacter pulveris</name>
    <dbReference type="NCBI Taxonomy" id="435910"/>
    <lineage>
        <taxon>Bacteria</taxon>
        <taxon>Pseudomonadati</taxon>
        <taxon>Pseudomonadota</taxon>
        <taxon>Gammaproteobacteria</taxon>
        <taxon>Enterobacterales</taxon>
        <taxon>Enterobacteriaceae</taxon>
        <taxon>Franconibacter</taxon>
    </lineage>
</organism>
<sequence>MENYLMSWLGFFLFVVLALILIWNGKDRYAKKDWLRCGVMLVCVLVGTLIIGFIFRWLSESWSLFSIERAQQLAAVWSMSFLCLWGVKLVLTLLVAIFGNIMKFHKTHNAENYPKIASTTYRFGPPLLVVAKVFVSLVSVLLFYGLWLD</sequence>
<keyword evidence="1" id="KW-0812">Transmembrane</keyword>
<evidence type="ECO:0000313" key="2">
    <source>
        <dbReference type="EMBL" id="KMV32851.1"/>
    </source>
</evidence>
<gene>
    <name evidence="2" type="ORF">ACH50_19140</name>
</gene>
<dbReference type="OrthoDB" id="6631114at2"/>
<accession>A0A0J8VI23</accession>
<comment type="caution">
    <text evidence="2">The sequence shown here is derived from an EMBL/GenBank/DDBJ whole genome shotgun (WGS) entry which is preliminary data.</text>
</comment>
<feature type="transmembrane region" description="Helical" evidence="1">
    <location>
        <begin position="6"/>
        <end position="23"/>
    </location>
</feature>
<reference evidence="2 3" key="1">
    <citation type="submission" date="2015-06" db="EMBL/GenBank/DDBJ databases">
        <title>Genome sequencing of Cronobacter sp. strain DJ34 isolated from petroleum contaminated sludge of Duliajan Oil Fields, Assam, India.</title>
        <authorList>
            <person name="Pal S."/>
            <person name="Banerjee T.D."/>
            <person name="Roy A."/>
            <person name="Sar P."/>
            <person name="Kazy S.K."/>
        </authorList>
    </citation>
    <scope>NUCLEOTIDE SEQUENCE [LARGE SCALE GENOMIC DNA]</scope>
    <source>
        <strain evidence="2 3">DJ34</strain>
    </source>
</reference>
<feature type="transmembrane region" description="Helical" evidence="1">
    <location>
        <begin position="123"/>
        <end position="147"/>
    </location>
</feature>
<feature type="transmembrane region" description="Helical" evidence="1">
    <location>
        <begin position="35"/>
        <end position="55"/>
    </location>
</feature>
<dbReference type="EMBL" id="LFEJ01000025">
    <property type="protein sequence ID" value="KMV32851.1"/>
    <property type="molecule type" value="Genomic_DNA"/>
</dbReference>
<dbReference type="Proteomes" id="UP000037315">
    <property type="component" value="Unassembled WGS sequence"/>
</dbReference>
<name>A0A0J8VI23_9ENTR</name>